<gene>
    <name evidence="1" type="ORF">BDN70DRAFT_247879</name>
</gene>
<evidence type="ECO:0000313" key="2">
    <source>
        <dbReference type="Proteomes" id="UP000807469"/>
    </source>
</evidence>
<name>A0A9P5YU66_9AGAR</name>
<accession>A0A9P5YU66</accession>
<dbReference type="Proteomes" id="UP000807469">
    <property type="component" value="Unassembled WGS sequence"/>
</dbReference>
<dbReference type="AlphaFoldDB" id="A0A9P5YU66"/>
<sequence length="184" mass="20256">MHHTRTEPCGPKCCQSTSAGFTIVLFLCFAHFTASHINMHTSAPTTGSSTYPASFSHGSTFPSMVVISTPTTTITAATRIHKTARTQNEMMVPLVAVGARVSSRSAAVFLRSRAMSMRRVRFWMRVMRNMHGAESRESRNVLNEASRTTKDDRIMDAQISCSIWRESAEKGLFSVCTIGASALF</sequence>
<proteinExistence type="predicted"/>
<reference evidence="1" key="1">
    <citation type="submission" date="2020-11" db="EMBL/GenBank/DDBJ databases">
        <authorList>
            <consortium name="DOE Joint Genome Institute"/>
            <person name="Ahrendt S."/>
            <person name="Riley R."/>
            <person name="Andreopoulos W."/>
            <person name="Labutti K."/>
            <person name="Pangilinan J."/>
            <person name="Ruiz-Duenas F.J."/>
            <person name="Barrasa J.M."/>
            <person name="Sanchez-Garcia M."/>
            <person name="Camarero S."/>
            <person name="Miyauchi S."/>
            <person name="Serrano A."/>
            <person name="Linde D."/>
            <person name="Babiker R."/>
            <person name="Drula E."/>
            <person name="Ayuso-Fernandez I."/>
            <person name="Pacheco R."/>
            <person name="Padilla G."/>
            <person name="Ferreira P."/>
            <person name="Barriuso J."/>
            <person name="Kellner H."/>
            <person name="Castanera R."/>
            <person name="Alfaro M."/>
            <person name="Ramirez L."/>
            <person name="Pisabarro A.G."/>
            <person name="Kuo A."/>
            <person name="Tritt A."/>
            <person name="Lipzen A."/>
            <person name="He G."/>
            <person name="Yan M."/>
            <person name="Ng V."/>
            <person name="Cullen D."/>
            <person name="Martin F."/>
            <person name="Rosso M.-N."/>
            <person name="Henrissat B."/>
            <person name="Hibbett D."/>
            <person name="Martinez A.T."/>
            <person name="Grigoriev I.V."/>
        </authorList>
    </citation>
    <scope>NUCLEOTIDE SEQUENCE</scope>
    <source>
        <strain evidence="1">CIRM-BRFM 674</strain>
    </source>
</reference>
<dbReference type="EMBL" id="MU155329">
    <property type="protein sequence ID" value="KAF9475504.1"/>
    <property type="molecule type" value="Genomic_DNA"/>
</dbReference>
<keyword evidence="2" id="KW-1185">Reference proteome</keyword>
<comment type="caution">
    <text evidence="1">The sequence shown here is derived from an EMBL/GenBank/DDBJ whole genome shotgun (WGS) entry which is preliminary data.</text>
</comment>
<evidence type="ECO:0000313" key="1">
    <source>
        <dbReference type="EMBL" id="KAF9475504.1"/>
    </source>
</evidence>
<protein>
    <submittedName>
        <fullName evidence="1">Uncharacterized protein</fullName>
    </submittedName>
</protein>
<organism evidence="1 2">
    <name type="scientific">Pholiota conissans</name>
    <dbReference type="NCBI Taxonomy" id="109636"/>
    <lineage>
        <taxon>Eukaryota</taxon>
        <taxon>Fungi</taxon>
        <taxon>Dikarya</taxon>
        <taxon>Basidiomycota</taxon>
        <taxon>Agaricomycotina</taxon>
        <taxon>Agaricomycetes</taxon>
        <taxon>Agaricomycetidae</taxon>
        <taxon>Agaricales</taxon>
        <taxon>Agaricineae</taxon>
        <taxon>Strophariaceae</taxon>
        <taxon>Pholiota</taxon>
    </lineage>
</organism>